<protein>
    <submittedName>
        <fullName evidence="2">Uncharacterized protein</fullName>
    </submittedName>
</protein>
<dbReference type="EMBL" id="CP039347">
    <property type="protein sequence ID" value="QCD88595.1"/>
    <property type="molecule type" value="Genomic_DNA"/>
</dbReference>
<feature type="region of interest" description="Disordered" evidence="1">
    <location>
        <begin position="1"/>
        <end position="45"/>
    </location>
</feature>
<name>A0A4D6LJW2_VIGUN</name>
<dbReference type="Proteomes" id="UP000501690">
    <property type="component" value="Linkage Group LG3"/>
</dbReference>
<evidence type="ECO:0000256" key="1">
    <source>
        <dbReference type="SAM" id="MobiDB-lite"/>
    </source>
</evidence>
<proteinExistence type="predicted"/>
<accession>A0A4D6LJW2</accession>
<reference evidence="2 3" key="1">
    <citation type="submission" date="2019-04" db="EMBL/GenBank/DDBJ databases">
        <title>An improved genome assembly and genetic linkage map for asparagus bean, Vigna unguiculata ssp. sesquipedialis.</title>
        <authorList>
            <person name="Xia Q."/>
            <person name="Zhang R."/>
            <person name="Dong Y."/>
        </authorList>
    </citation>
    <scope>NUCLEOTIDE SEQUENCE [LARGE SCALE GENOMIC DNA]</scope>
    <source>
        <tissue evidence="2">Leaf</tissue>
    </source>
</reference>
<organism evidence="2 3">
    <name type="scientific">Vigna unguiculata</name>
    <name type="common">Cowpea</name>
    <dbReference type="NCBI Taxonomy" id="3917"/>
    <lineage>
        <taxon>Eukaryota</taxon>
        <taxon>Viridiplantae</taxon>
        <taxon>Streptophyta</taxon>
        <taxon>Embryophyta</taxon>
        <taxon>Tracheophyta</taxon>
        <taxon>Spermatophyta</taxon>
        <taxon>Magnoliopsida</taxon>
        <taxon>eudicotyledons</taxon>
        <taxon>Gunneridae</taxon>
        <taxon>Pentapetalae</taxon>
        <taxon>rosids</taxon>
        <taxon>fabids</taxon>
        <taxon>Fabales</taxon>
        <taxon>Fabaceae</taxon>
        <taxon>Papilionoideae</taxon>
        <taxon>50 kb inversion clade</taxon>
        <taxon>NPAAA clade</taxon>
        <taxon>indigoferoid/millettioid clade</taxon>
        <taxon>Phaseoleae</taxon>
        <taxon>Vigna</taxon>
    </lineage>
</organism>
<keyword evidence="3" id="KW-1185">Reference proteome</keyword>
<sequence length="169" mass="18535">MSSPSCAATNHKRNHARGKATSGDGGYSQKPAGTGTARHSQPCETPLHSPIARVFFRPPPGLPFRQEDRRLPRQGQAMFLAAQIIVDEDSNHQNAALGPSIRDPAISPGLELRVRETPLYHPTHRQHRSNHKPYAGRTISKSNAMIPLRAAAQIIKNSHSNVTPSFFLI</sequence>
<evidence type="ECO:0000313" key="3">
    <source>
        <dbReference type="Proteomes" id="UP000501690"/>
    </source>
</evidence>
<gene>
    <name evidence="2" type="ORF">DEO72_LG3g3144</name>
</gene>
<evidence type="ECO:0000313" key="2">
    <source>
        <dbReference type="EMBL" id="QCD88595.1"/>
    </source>
</evidence>
<dbReference type="AlphaFoldDB" id="A0A4D6LJW2"/>